<evidence type="ECO:0000313" key="1">
    <source>
        <dbReference type="EMBL" id="GET21400.1"/>
    </source>
</evidence>
<gene>
    <name evidence="1" type="ORF">JCM18694_16460</name>
</gene>
<sequence>MILLLNGLKNNGRYLAIMSPSIQAVSSIASLKLTDVGSYNEKVAKPKKKPRVVPSKPRFGVPFT</sequence>
<proteinExistence type="predicted"/>
<dbReference type="EMBL" id="BLAU01000001">
    <property type="protein sequence ID" value="GET21400.1"/>
    <property type="molecule type" value="Genomic_DNA"/>
</dbReference>
<dbReference type="Proteomes" id="UP000396862">
    <property type="component" value="Unassembled WGS sequence"/>
</dbReference>
<keyword evidence="2" id="KW-1185">Reference proteome</keyword>
<name>A0ABQ0ZJ90_9BACT</name>
<protein>
    <submittedName>
        <fullName evidence="1">Uncharacterized protein</fullName>
    </submittedName>
</protein>
<evidence type="ECO:0000313" key="2">
    <source>
        <dbReference type="Proteomes" id="UP000396862"/>
    </source>
</evidence>
<organism evidence="1 2">
    <name type="scientific">Prolixibacter denitrificans</name>
    <dbReference type="NCBI Taxonomy" id="1541063"/>
    <lineage>
        <taxon>Bacteria</taxon>
        <taxon>Pseudomonadati</taxon>
        <taxon>Bacteroidota</taxon>
        <taxon>Bacteroidia</taxon>
        <taxon>Marinilabiliales</taxon>
        <taxon>Prolixibacteraceae</taxon>
        <taxon>Prolixibacter</taxon>
    </lineage>
</organism>
<reference evidence="1 2" key="1">
    <citation type="submission" date="2019-10" db="EMBL/GenBank/DDBJ databases">
        <title>Prolixibacter strains distinguished by the presence of nitrate reductase genes were adept at nitrate-dependent anaerobic corrosion of metallic iron and carbon steel.</title>
        <authorList>
            <person name="Iino T."/>
            <person name="Shono N."/>
            <person name="Ito K."/>
            <person name="Nakamura R."/>
            <person name="Sueoka K."/>
            <person name="Harayama S."/>
            <person name="Ohkuma M."/>
        </authorList>
    </citation>
    <scope>NUCLEOTIDE SEQUENCE [LARGE SCALE GENOMIC DNA]</scope>
    <source>
        <strain evidence="1 2">MIC1-1</strain>
    </source>
</reference>
<accession>A0ABQ0ZJ90</accession>
<comment type="caution">
    <text evidence="1">The sequence shown here is derived from an EMBL/GenBank/DDBJ whole genome shotgun (WGS) entry which is preliminary data.</text>
</comment>